<dbReference type="SUPFAM" id="SSF57667">
    <property type="entry name" value="beta-beta-alpha zinc fingers"/>
    <property type="match status" value="1"/>
</dbReference>
<keyword evidence="5" id="KW-0862">Zinc</keyword>
<dbReference type="VEuPathDB" id="VectorBase:SCAU004682"/>
<keyword evidence="8" id="KW-0175">Coiled coil</keyword>
<dbReference type="Proteomes" id="UP000095300">
    <property type="component" value="Unassembled WGS sequence"/>
</dbReference>
<gene>
    <name evidence="10" type="primary">106086194</name>
</gene>
<proteinExistence type="predicted"/>
<dbReference type="EnsemblMetazoa" id="SCAU004682-RA">
    <property type="protein sequence ID" value="SCAU004682-PA"/>
    <property type="gene ID" value="SCAU004682"/>
</dbReference>
<evidence type="ECO:0000256" key="8">
    <source>
        <dbReference type="SAM" id="Coils"/>
    </source>
</evidence>
<evidence type="ECO:0000256" key="6">
    <source>
        <dbReference type="ARBA" id="ARBA00023242"/>
    </source>
</evidence>
<feature type="domain" description="C2H2-type" evidence="9">
    <location>
        <begin position="320"/>
        <end position="348"/>
    </location>
</feature>
<dbReference type="InterPro" id="IPR036236">
    <property type="entry name" value="Znf_C2H2_sf"/>
</dbReference>
<dbReference type="SMART" id="SM00355">
    <property type="entry name" value="ZnF_C2H2"/>
    <property type="match status" value="15"/>
</dbReference>
<evidence type="ECO:0000256" key="2">
    <source>
        <dbReference type="ARBA" id="ARBA00022723"/>
    </source>
</evidence>
<keyword evidence="4 7" id="KW-0863">Zinc-finger</keyword>
<dbReference type="Gene3D" id="3.30.160.60">
    <property type="entry name" value="Classic Zinc Finger"/>
    <property type="match status" value="1"/>
</dbReference>
<dbReference type="PROSITE" id="PS00028">
    <property type="entry name" value="ZINC_FINGER_C2H2_1"/>
    <property type="match status" value="4"/>
</dbReference>
<evidence type="ECO:0000256" key="7">
    <source>
        <dbReference type="PROSITE-ProRule" id="PRU00042"/>
    </source>
</evidence>
<keyword evidence="2" id="KW-0479">Metal-binding</keyword>
<keyword evidence="3" id="KW-0677">Repeat</keyword>
<sequence>MVYKISDNCEASATQAQQADMESIYSLQNVPVEIKEEEELIIDDIDDSNVRWCFIGGLDDDDEEDEIEDKDMSFKISPSTTGAMASSCSFYEVQPQRQLLPIPVQEDDVIEITDEEDDIYDSLNNSFSSCNDDIGVVNEPLESSFCIGYSGIGQELPKSEEFDKEDRTDSVVTMSKLKSPFKSNMVADEVKDGNRLLNDNNFVVGRRTRRSKGLNGLTLLEHSEENQCVTAVKDLLARKYMKIKCHICGETFSFSPYNWLKHIRDLHQSFYAKMLAAFRFQTENLAFCILCKLNINSKVNHMFHYIWNHCEESPSGIEIFVCTICGHADASIFDLKQHQKETHAAEEKANSFSSNDIKAEGVECPKCRQIFKNNAAIELHFFSEHSREFWGKFRYSCHLCVQTFEGCKKNYLEHMMNVHKLNNWKALKLRKFDNGQYLQCSECLKIFTKIEDTSKLLAHFLIHQENCFWSCKFCEATNRFQELPAMHLCTSMKNFYHHKHSHKANEAAMEESKDAIRKISSWNEFEVYVKHVCPFCKYEFEHFDEWRQHVREIHHINTLEGLNMSPIPGDEDQLQCMECLAQVTKSAVELHKHRFQHLPFMPYLCRQCLEPLATYSLALNHALQGCCEENADLSTNHKETLVAAQTNKVYKLKTEPEYATPHSYLSYCCPLCNNKKFPDLEALTKHFRIVHNNFQQYFTKASLKDVANKTMCKICRNLLNSNISGVIVPHYFHHLDEKPFRCRKCNRTFSLHKRAMHHVKSYHYNSSDMPAELEIKQEKEAYQLRSVKKEQDKEKAEKSRKSLIKTEEEVEAKISRKALKRGNAAVIAAVPKTKIKSEIEDDPTKSVIKNELLESDRTIAAENSEDQSFFDANAKLFQEFKDFIAFACPECNKSFKSLHLWERHIKTQHSFFKASQLSVSDAKTGQLKCPDCQLVLREHISRQRRHRLTHLPHASFVCTICKMRSTQICSMYIHMRNLHFAQTSQKCPLCSKVFKTPYAKSLHMKESHARRSWPKDMCVLCFLTVDEMGSHIQKNHLVRKKNICEICGISFAKGLEQHMASKHPKGKVNGVKRKLSPSEGIVVAAKLKKKSDEIKTNGRKSK</sequence>
<evidence type="ECO:0000256" key="1">
    <source>
        <dbReference type="ARBA" id="ARBA00004123"/>
    </source>
</evidence>
<dbReference type="GO" id="GO:0005634">
    <property type="term" value="C:nucleus"/>
    <property type="evidence" value="ECO:0007669"/>
    <property type="project" value="UniProtKB-SubCell"/>
</dbReference>
<dbReference type="InterPro" id="IPR050888">
    <property type="entry name" value="ZnF_C2H2-type_TF"/>
</dbReference>
<keyword evidence="11" id="KW-1185">Reference proteome</keyword>
<evidence type="ECO:0000313" key="10">
    <source>
        <dbReference type="EnsemblMetazoa" id="SCAU004682-PA"/>
    </source>
</evidence>
<evidence type="ECO:0000313" key="11">
    <source>
        <dbReference type="Proteomes" id="UP000095300"/>
    </source>
</evidence>
<name>A0A1I8P458_STOCA</name>
<dbReference type="InterPro" id="IPR013087">
    <property type="entry name" value="Znf_C2H2_type"/>
</dbReference>
<organism evidence="10 11">
    <name type="scientific">Stomoxys calcitrans</name>
    <name type="common">Stable fly</name>
    <name type="synonym">Conops calcitrans</name>
    <dbReference type="NCBI Taxonomy" id="35570"/>
    <lineage>
        <taxon>Eukaryota</taxon>
        <taxon>Metazoa</taxon>
        <taxon>Ecdysozoa</taxon>
        <taxon>Arthropoda</taxon>
        <taxon>Hexapoda</taxon>
        <taxon>Insecta</taxon>
        <taxon>Pterygota</taxon>
        <taxon>Neoptera</taxon>
        <taxon>Endopterygota</taxon>
        <taxon>Diptera</taxon>
        <taxon>Brachycera</taxon>
        <taxon>Muscomorpha</taxon>
        <taxon>Muscoidea</taxon>
        <taxon>Muscidae</taxon>
        <taxon>Stomoxys</taxon>
    </lineage>
</organism>
<keyword evidence="6" id="KW-0539">Nucleus</keyword>
<dbReference type="PROSITE" id="PS50157">
    <property type="entry name" value="ZINC_FINGER_C2H2_2"/>
    <property type="match status" value="3"/>
</dbReference>
<dbReference type="AlphaFoldDB" id="A0A1I8P458"/>
<evidence type="ECO:0000256" key="4">
    <source>
        <dbReference type="ARBA" id="ARBA00022771"/>
    </source>
</evidence>
<reference evidence="10" key="1">
    <citation type="submission" date="2020-05" db="UniProtKB">
        <authorList>
            <consortium name="EnsemblMetazoa"/>
        </authorList>
    </citation>
    <scope>IDENTIFICATION</scope>
    <source>
        <strain evidence="10">USDA</strain>
    </source>
</reference>
<dbReference type="STRING" id="35570.A0A1I8P458"/>
<dbReference type="PANTHER" id="PTHR24406">
    <property type="entry name" value="TRANSCRIPTIONAL REPRESSOR CTCFL-RELATED"/>
    <property type="match status" value="1"/>
</dbReference>
<protein>
    <recommendedName>
        <fullName evidence="9">C2H2-type domain-containing protein</fullName>
    </recommendedName>
</protein>
<dbReference type="GO" id="GO:0008270">
    <property type="term" value="F:zinc ion binding"/>
    <property type="evidence" value="ECO:0007669"/>
    <property type="project" value="UniProtKB-KW"/>
</dbReference>
<evidence type="ECO:0000256" key="5">
    <source>
        <dbReference type="ARBA" id="ARBA00022833"/>
    </source>
</evidence>
<feature type="domain" description="C2H2-type" evidence="9">
    <location>
        <begin position="740"/>
        <end position="768"/>
    </location>
</feature>
<evidence type="ECO:0000259" key="9">
    <source>
        <dbReference type="PROSITE" id="PS50157"/>
    </source>
</evidence>
<feature type="domain" description="C2H2-type" evidence="9">
    <location>
        <begin position="886"/>
        <end position="914"/>
    </location>
</feature>
<comment type="subcellular location">
    <subcellularLocation>
        <location evidence="1">Nucleus</location>
    </subcellularLocation>
</comment>
<evidence type="ECO:0000256" key="3">
    <source>
        <dbReference type="ARBA" id="ARBA00022737"/>
    </source>
</evidence>
<feature type="coiled-coil region" evidence="8">
    <location>
        <begin position="779"/>
        <end position="813"/>
    </location>
</feature>
<accession>A0A1I8P458</accession>